<reference evidence="1" key="1">
    <citation type="submission" date="2024-05" db="EMBL/GenBank/DDBJ databases">
        <title>Whole genome shotgun sequence of Streptomyces hygroscopicus NBRC 113678.</title>
        <authorList>
            <person name="Komaki H."/>
            <person name="Tamura T."/>
        </authorList>
    </citation>
    <scope>NUCLEOTIDE SEQUENCE</scope>
    <source>
        <strain evidence="1">N11-34</strain>
    </source>
</reference>
<organism evidence="1 2">
    <name type="scientific">Streptomyces hygroscopicus</name>
    <dbReference type="NCBI Taxonomy" id="1912"/>
    <lineage>
        <taxon>Bacteria</taxon>
        <taxon>Bacillati</taxon>
        <taxon>Actinomycetota</taxon>
        <taxon>Actinomycetes</taxon>
        <taxon>Kitasatosporales</taxon>
        <taxon>Streptomycetaceae</taxon>
        <taxon>Streptomyces</taxon>
        <taxon>Streptomyces violaceusniger group</taxon>
    </lineage>
</organism>
<protein>
    <submittedName>
        <fullName evidence="1">Uncharacterized protein</fullName>
    </submittedName>
</protein>
<gene>
    <name evidence="1" type="ORF">TPA0910_08170</name>
</gene>
<dbReference type="RefSeq" id="WP_236255970.1">
    <property type="nucleotide sequence ID" value="NZ_BNEK01000002.1"/>
</dbReference>
<accession>A0ABQ3TSS6</accession>
<name>A0ABQ3TSS6_STRHY</name>
<keyword evidence="2" id="KW-1185">Reference proteome</keyword>
<dbReference type="Proteomes" id="UP001054854">
    <property type="component" value="Unassembled WGS sequence"/>
</dbReference>
<comment type="caution">
    <text evidence="1">The sequence shown here is derived from an EMBL/GenBank/DDBJ whole genome shotgun (WGS) entry which is preliminary data.</text>
</comment>
<sequence>MPYAATDVPGFSTPWAPAVAEEAAPAAGAHLSGNRAGRVFADRSAAFGDVHGSAAGPDGAIRSGAAFVTGRPAALRSRRAVAAPEESA</sequence>
<dbReference type="EMBL" id="BNEK01000002">
    <property type="protein sequence ID" value="GHJ26384.1"/>
    <property type="molecule type" value="Genomic_DNA"/>
</dbReference>
<evidence type="ECO:0000313" key="1">
    <source>
        <dbReference type="EMBL" id="GHJ26384.1"/>
    </source>
</evidence>
<evidence type="ECO:0000313" key="2">
    <source>
        <dbReference type="Proteomes" id="UP001054854"/>
    </source>
</evidence>
<proteinExistence type="predicted"/>